<dbReference type="PROSITE" id="PS50827">
    <property type="entry name" value="DDT"/>
    <property type="match status" value="1"/>
</dbReference>
<evidence type="ECO:0000256" key="8">
    <source>
        <dbReference type="ARBA" id="ARBA00022771"/>
    </source>
</evidence>
<evidence type="ECO:0000259" key="29">
    <source>
        <dbReference type="PROSITE" id="PS50089"/>
    </source>
</evidence>
<feature type="region of interest" description="Disordered" evidence="26">
    <location>
        <begin position="750"/>
        <end position="803"/>
    </location>
</feature>
<dbReference type="GO" id="GO:0006974">
    <property type="term" value="P:DNA damage response"/>
    <property type="evidence" value="ECO:0007669"/>
    <property type="project" value="UniProtKB-KW"/>
</dbReference>
<dbReference type="GO" id="GO:0042393">
    <property type="term" value="F:histone binding"/>
    <property type="evidence" value="ECO:0007669"/>
    <property type="project" value="TreeGrafter"/>
</dbReference>
<evidence type="ECO:0000256" key="5">
    <source>
        <dbReference type="ARBA" id="ARBA00022723"/>
    </source>
</evidence>
<evidence type="ECO:0000256" key="15">
    <source>
        <dbReference type="ARBA" id="ARBA00023137"/>
    </source>
</evidence>
<dbReference type="Gene3D" id="1.20.920.10">
    <property type="entry name" value="Bromodomain-like"/>
    <property type="match status" value="1"/>
</dbReference>
<dbReference type="PROSITE" id="PS50016">
    <property type="entry name" value="ZF_PHD_2"/>
    <property type="match status" value="1"/>
</dbReference>
<keyword evidence="12" id="KW-0805">Transcription regulation</keyword>
<evidence type="ECO:0000256" key="20">
    <source>
        <dbReference type="ARBA" id="ARBA00069894"/>
    </source>
</evidence>
<feature type="compositionally biased region" description="Basic and acidic residues" evidence="26">
    <location>
        <begin position="151"/>
        <end position="196"/>
    </location>
</feature>
<keyword evidence="15" id="KW-0829">Tyrosine-protein kinase</keyword>
<evidence type="ECO:0000256" key="14">
    <source>
        <dbReference type="ARBA" id="ARBA00023117"/>
    </source>
</evidence>
<keyword evidence="17 24" id="KW-0539">Nucleus</keyword>
<feature type="domain" description="WAC" evidence="31">
    <location>
        <begin position="24"/>
        <end position="130"/>
    </location>
</feature>
<dbReference type="PANTHER" id="PTHR46802">
    <property type="entry name" value="TYROSINE-PROTEIN KINASE BAZ1B"/>
    <property type="match status" value="1"/>
</dbReference>
<feature type="region of interest" description="Disordered" evidence="26">
    <location>
        <begin position="520"/>
        <end position="544"/>
    </location>
</feature>
<dbReference type="SUPFAM" id="SSF57903">
    <property type="entry name" value="FYVE/PHD zinc finger"/>
    <property type="match status" value="1"/>
</dbReference>
<feature type="domain" description="Bromo" evidence="27">
    <location>
        <begin position="1235"/>
        <end position="1305"/>
    </location>
</feature>
<keyword evidence="8 23" id="KW-0863">Zinc-finger</keyword>
<evidence type="ECO:0000256" key="2">
    <source>
        <dbReference type="ARBA" id="ARBA00004123"/>
    </source>
</evidence>
<protein>
    <recommendedName>
        <fullName evidence="20">Tyrosine-protein kinase BAZ1B</fullName>
        <ecNumber evidence="3">2.7.10.2</ecNumber>
    </recommendedName>
    <alternativeName>
        <fullName evidence="21">Bromodomain adjacent to zinc finger domain protein 1B</fullName>
    </alternativeName>
</protein>
<dbReference type="InterPro" id="IPR019786">
    <property type="entry name" value="Zinc_finger_PHD-type_CS"/>
</dbReference>
<dbReference type="InterPro" id="IPR001965">
    <property type="entry name" value="Znf_PHD"/>
</dbReference>
<dbReference type="InterPro" id="IPR001841">
    <property type="entry name" value="Znf_RING"/>
</dbReference>
<dbReference type="InterPro" id="IPR019787">
    <property type="entry name" value="Znf_PHD-finger"/>
</dbReference>
<dbReference type="InterPro" id="IPR011011">
    <property type="entry name" value="Znf_FYVE_PHD"/>
</dbReference>
<comment type="catalytic activity">
    <reaction evidence="18">
        <text>L-tyrosyl-[protein] + ATP = O-phospho-L-tyrosyl-[protein] + ADP + H(+)</text>
        <dbReference type="Rhea" id="RHEA:10596"/>
        <dbReference type="Rhea" id="RHEA-COMP:10136"/>
        <dbReference type="Rhea" id="RHEA-COMP:20101"/>
        <dbReference type="ChEBI" id="CHEBI:15378"/>
        <dbReference type="ChEBI" id="CHEBI:30616"/>
        <dbReference type="ChEBI" id="CHEBI:46858"/>
        <dbReference type="ChEBI" id="CHEBI:61978"/>
        <dbReference type="ChEBI" id="CHEBI:456216"/>
        <dbReference type="EC" id="2.7.10.2"/>
    </reaction>
</comment>
<feature type="domain" description="PHD-type" evidence="28">
    <location>
        <begin position="1102"/>
        <end position="1152"/>
    </location>
</feature>
<evidence type="ECO:0000256" key="21">
    <source>
        <dbReference type="ARBA" id="ARBA00076449"/>
    </source>
</evidence>
<dbReference type="GO" id="GO:0004715">
    <property type="term" value="F:non-membrane spanning protein tyrosine kinase activity"/>
    <property type="evidence" value="ECO:0007669"/>
    <property type="project" value="UniProtKB-EC"/>
</dbReference>
<feature type="compositionally biased region" description="Acidic residues" evidence="26">
    <location>
        <begin position="1165"/>
        <end position="1190"/>
    </location>
</feature>
<evidence type="ECO:0000256" key="11">
    <source>
        <dbReference type="ARBA" id="ARBA00022840"/>
    </source>
</evidence>
<dbReference type="PRINTS" id="PR00503">
    <property type="entry name" value="BROMODOMAIN"/>
</dbReference>
<keyword evidence="7" id="KW-0227">DNA damage</keyword>
<dbReference type="InterPro" id="IPR001487">
    <property type="entry name" value="Bromodomain"/>
</dbReference>
<organism evidence="32 33">
    <name type="scientific">Sinocyclocheilus grahami</name>
    <name type="common">Dianchi golden-line fish</name>
    <name type="synonym">Barbus grahami</name>
    <dbReference type="NCBI Taxonomy" id="75366"/>
    <lineage>
        <taxon>Eukaryota</taxon>
        <taxon>Metazoa</taxon>
        <taxon>Chordata</taxon>
        <taxon>Craniata</taxon>
        <taxon>Vertebrata</taxon>
        <taxon>Euteleostomi</taxon>
        <taxon>Actinopterygii</taxon>
        <taxon>Neopterygii</taxon>
        <taxon>Teleostei</taxon>
        <taxon>Ostariophysi</taxon>
        <taxon>Cypriniformes</taxon>
        <taxon>Cyprinidae</taxon>
        <taxon>Cyprininae</taxon>
        <taxon>Sinocyclocheilus</taxon>
    </lineage>
</organism>
<dbReference type="PROSITE" id="PS51136">
    <property type="entry name" value="WAC"/>
    <property type="match status" value="1"/>
</dbReference>
<dbReference type="Pfam" id="PF00628">
    <property type="entry name" value="PHD"/>
    <property type="match status" value="1"/>
</dbReference>
<evidence type="ECO:0000256" key="19">
    <source>
        <dbReference type="ARBA" id="ARBA00061696"/>
    </source>
</evidence>
<dbReference type="InterPro" id="IPR036427">
    <property type="entry name" value="Bromodomain-like_sf"/>
</dbReference>
<keyword evidence="6" id="KW-0547">Nucleotide-binding</keyword>
<gene>
    <name evidence="32" type="primary">LOC107557816</name>
</gene>
<keyword evidence="11" id="KW-0067">ATP-binding</keyword>
<feature type="domain" description="DDT" evidence="30">
    <location>
        <begin position="567"/>
        <end position="631"/>
    </location>
</feature>
<dbReference type="Pfam" id="PF00439">
    <property type="entry name" value="Bromodomain"/>
    <property type="match status" value="1"/>
</dbReference>
<feature type="compositionally biased region" description="Basic and acidic residues" evidence="26">
    <location>
        <begin position="524"/>
        <end position="544"/>
    </location>
</feature>
<evidence type="ECO:0000256" key="1">
    <source>
        <dbReference type="ARBA" id="ARBA00001936"/>
    </source>
</evidence>
<dbReference type="GO" id="GO:0005524">
    <property type="term" value="F:ATP binding"/>
    <property type="evidence" value="ECO:0007669"/>
    <property type="project" value="UniProtKB-KW"/>
</dbReference>
<keyword evidence="33" id="KW-1185">Reference proteome</keyword>
<dbReference type="Gene3D" id="3.30.40.10">
    <property type="entry name" value="Zinc/RING finger domain, C3HC4 (zinc finger)"/>
    <property type="match status" value="1"/>
</dbReference>
<reference evidence="32" key="2">
    <citation type="submission" date="2025-09" db="UniProtKB">
        <authorList>
            <consortium name="Ensembl"/>
        </authorList>
    </citation>
    <scope>IDENTIFICATION</scope>
</reference>
<keyword evidence="5" id="KW-0479">Metal-binding</keyword>
<evidence type="ECO:0000259" key="31">
    <source>
        <dbReference type="PROSITE" id="PS51136"/>
    </source>
</evidence>
<dbReference type="InterPro" id="IPR018501">
    <property type="entry name" value="DDT_dom"/>
</dbReference>
<evidence type="ECO:0000256" key="12">
    <source>
        <dbReference type="ARBA" id="ARBA00023015"/>
    </source>
</evidence>
<dbReference type="SMART" id="SM00297">
    <property type="entry name" value="BROMO"/>
    <property type="match status" value="1"/>
</dbReference>
<evidence type="ECO:0000256" key="10">
    <source>
        <dbReference type="ARBA" id="ARBA00022833"/>
    </source>
</evidence>
<dbReference type="InterPro" id="IPR028942">
    <property type="entry name" value="WHIM1_dom"/>
</dbReference>
<keyword evidence="14 22" id="KW-0103">Bromodomain</keyword>
<keyword evidence="13 25" id="KW-0175">Coiled coil</keyword>
<evidence type="ECO:0000256" key="22">
    <source>
        <dbReference type="PROSITE-ProRule" id="PRU00035"/>
    </source>
</evidence>
<comment type="similarity">
    <text evidence="19">Belongs to the WAL family. BAZ1B subfamily.</text>
</comment>
<reference evidence="32" key="1">
    <citation type="submission" date="2025-08" db="UniProtKB">
        <authorList>
            <consortium name="Ensembl"/>
        </authorList>
    </citation>
    <scope>IDENTIFICATION</scope>
</reference>
<evidence type="ECO:0000256" key="26">
    <source>
        <dbReference type="SAM" id="MobiDB-lite"/>
    </source>
</evidence>
<keyword evidence="4" id="KW-0808">Transferase</keyword>
<dbReference type="Ensembl" id="ENSSGRT00000084636.1">
    <property type="protein sequence ID" value="ENSSGRP00000079478.1"/>
    <property type="gene ID" value="ENSSGRG00000040247.1"/>
</dbReference>
<feature type="compositionally biased region" description="Basic and acidic residues" evidence="26">
    <location>
        <begin position="750"/>
        <end position="770"/>
    </location>
</feature>
<dbReference type="EC" id="2.7.10.2" evidence="3"/>
<evidence type="ECO:0000256" key="6">
    <source>
        <dbReference type="ARBA" id="ARBA00022741"/>
    </source>
</evidence>
<evidence type="ECO:0000256" key="3">
    <source>
        <dbReference type="ARBA" id="ARBA00011903"/>
    </source>
</evidence>
<keyword evidence="10" id="KW-0862">Zinc</keyword>
<dbReference type="GO" id="GO:0008270">
    <property type="term" value="F:zinc ion binding"/>
    <property type="evidence" value="ECO:0007669"/>
    <property type="project" value="UniProtKB-KW"/>
</dbReference>
<evidence type="ECO:0000259" key="30">
    <source>
        <dbReference type="PROSITE" id="PS50827"/>
    </source>
</evidence>
<evidence type="ECO:0000256" key="23">
    <source>
        <dbReference type="PROSITE-ProRule" id="PRU00175"/>
    </source>
</evidence>
<evidence type="ECO:0000259" key="28">
    <source>
        <dbReference type="PROSITE" id="PS50016"/>
    </source>
</evidence>
<dbReference type="SMART" id="SM00249">
    <property type="entry name" value="PHD"/>
    <property type="match status" value="1"/>
</dbReference>
<proteinExistence type="inferred from homology"/>
<evidence type="ECO:0000256" key="24">
    <source>
        <dbReference type="PROSITE-ProRule" id="PRU00475"/>
    </source>
</evidence>
<feature type="region of interest" description="Disordered" evidence="26">
    <location>
        <begin position="1036"/>
        <end position="1055"/>
    </location>
</feature>
<dbReference type="GO" id="GO:0140801">
    <property type="term" value="F:histone H2AXY142 kinase activity"/>
    <property type="evidence" value="ECO:0007669"/>
    <property type="project" value="InterPro"/>
</dbReference>
<dbReference type="SUPFAM" id="SSF47370">
    <property type="entry name" value="Bromodomain"/>
    <property type="match status" value="1"/>
</dbReference>
<evidence type="ECO:0000256" key="18">
    <source>
        <dbReference type="ARBA" id="ARBA00051245"/>
    </source>
</evidence>
<dbReference type="InterPro" id="IPR013083">
    <property type="entry name" value="Znf_RING/FYVE/PHD"/>
</dbReference>
<evidence type="ECO:0000256" key="13">
    <source>
        <dbReference type="ARBA" id="ARBA00023054"/>
    </source>
</evidence>
<feature type="region of interest" description="Disordered" evidence="26">
    <location>
        <begin position="303"/>
        <end position="436"/>
    </location>
</feature>
<name>A0A672QTI5_SINGR</name>
<evidence type="ECO:0000256" key="9">
    <source>
        <dbReference type="ARBA" id="ARBA00022777"/>
    </source>
</evidence>
<evidence type="ECO:0000313" key="32">
    <source>
        <dbReference type="Ensembl" id="ENSSGRP00000079478.1"/>
    </source>
</evidence>
<dbReference type="Pfam" id="PF15612">
    <property type="entry name" value="WHIM1"/>
    <property type="match status" value="1"/>
</dbReference>
<dbReference type="InterPro" id="IPR013136">
    <property type="entry name" value="WSTF_Acf1_Cbp146"/>
</dbReference>
<feature type="region of interest" description="Disordered" evidence="26">
    <location>
        <begin position="1157"/>
        <end position="1192"/>
    </location>
</feature>
<evidence type="ECO:0000256" key="4">
    <source>
        <dbReference type="ARBA" id="ARBA00022679"/>
    </source>
</evidence>
<evidence type="ECO:0000256" key="17">
    <source>
        <dbReference type="ARBA" id="ARBA00023242"/>
    </source>
</evidence>
<dbReference type="FunFam" id="3.30.40.10:FF:000131">
    <property type="entry name" value="tyrosine-protein kinase BAZ1B isoform X1"/>
    <property type="match status" value="1"/>
</dbReference>
<dbReference type="PANTHER" id="PTHR46802:SF1">
    <property type="entry name" value="TYROSINE-PROTEIN KINASE BAZ1B"/>
    <property type="match status" value="1"/>
</dbReference>
<sequence length="1340" mass="154040">MAPLLGRKPYPLVKPLSEPPGPAEEVFIIEHTKEAFRNKEEYEARLRRYAERIWTCKSTGSSQLTHKEAWDEEQEVAELLQEEYPVWFEKPVLEIVHHNTVSLDKLVDLVWLEILTKYAVDEECDFLVGKDKTLHVKVVKIHPLENPPEENVEKKMEGACDSPSSDKENASQENLKKEPQSKEEDSRRESLSDRARRSPRKLPTSMKEEKKKWVMPKFLPHKYDVKLLNEDKVISDVPADSLFRTERPPNKEIMRYFIRHYALRLGSGESAPWVVEDELVKKYNLPSKFSDFLLDPHKFLAEHPSAKRKSMSSPEGKPNKKLKTKVNGSPLKMKNSGTSKKCDGENILSTPKSNKKQGDKKSTDPKKSRKSGVTKTPNGQKLSKKEDKSAGSSKKPKMKQMTLLDLAKSPPAAASPKKRSRSSSTGSAKLGKPLPPMALHLLRFYKENKGKEDKKTTLSSLVSKAAKTLSAEDRGRLPEELKELVQKRWELLEQKRRWALMTEEEKQDVLRQKRQEVKKKLREKAKERREKEMQMRREMSRRYEDQELEGKSLPTFRLFDMPEGLPNTLFGDIAMVVEFLHCYSGLLMPDDQYPITSIALMEALAGEKAGFLYLNRVLVVLLQTLLQDELAEGYSELDMPLSEIPLTMHSVSELVRLCLRPTDAHEEESARGSDHWQPGAGYDDMVSSEFLEKLETSEVFELTSQEKVSLLVALCHRILMTYSVEDHVEATQQRSAELWRERLATLKEVNERKKAEKQKRKEQMEAKTDSSGDVLMSAEKRKDSNVKKETPKVPAKVEPEPEDMISTVKSRRLMSIQAKKEKEEQERQNKGERRVKVKSECQEVGSKEQLVEGEVADCLVFRVENRGLFLFFEKNRNRELFLPFGAGATCDQAIGQQHKCLFLNCFPRFVCDSQKDLDELIESLHPQGVRESELKLRLQVNYQEILHSIHLTKKGNPGLKTCDGYQELLKYLRSDINEVASRLQKGGLGNMEDTSEFEERVHDLEKLQDFGECVITLQESVIKKFLQGFMAPKQKKKKKTGGEESTTAEEVDDQKRLAEEARVATAVEKWKTAVREAQTFSRMHVLLGMLDACIKWDMSAENARCKVCRKKGEDDKLILCDECNKAFHLFCLRPALYRIPAGEWLCPACQPTIARRSSRGRNYNEDTEEEEDSEEEDEEDSEEEESEEEYRDTGTIYKCFLSVVNHVQVRQSSKPLSKKQAIELEKCEEILQKLMKYRHSWPFREPVSAEEAEDYGDIISCPMDFTTMQDKFKSSQYQSASDFIEDVKLIFSNAEEYNQPNSNVLTCMARTEQAFIELVQKSLPGIGAQCHSHKHQTPSW</sequence>
<keyword evidence="16" id="KW-0804">Transcription</keyword>
<dbReference type="Proteomes" id="UP000472262">
    <property type="component" value="Unassembled WGS sequence"/>
</dbReference>
<dbReference type="Pfam" id="PF10537">
    <property type="entry name" value="WAC_Acf1_DNA_bd"/>
    <property type="match status" value="1"/>
</dbReference>
<comment type="cofactor">
    <cofactor evidence="1">
        <name>Mn(2+)</name>
        <dbReference type="ChEBI" id="CHEBI:29035"/>
    </cofactor>
</comment>
<evidence type="ECO:0000256" key="16">
    <source>
        <dbReference type="ARBA" id="ARBA00023163"/>
    </source>
</evidence>
<evidence type="ECO:0000256" key="25">
    <source>
        <dbReference type="SAM" id="Coils"/>
    </source>
</evidence>
<dbReference type="CDD" id="cd15628">
    <property type="entry name" value="PHD_BAZ1B"/>
    <property type="match status" value="1"/>
</dbReference>
<evidence type="ECO:0000313" key="33">
    <source>
        <dbReference type="Proteomes" id="UP000472262"/>
    </source>
</evidence>
<evidence type="ECO:0000256" key="7">
    <source>
        <dbReference type="ARBA" id="ARBA00022763"/>
    </source>
</evidence>
<dbReference type="InterPro" id="IPR047256">
    <property type="entry name" value="BAZ1B_PHD"/>
</dbReference>
<dbReference type="GO" id="GO:0090535">
    <property type="term" value="C:WICH complex"/>
    <property type="evidence" value="ECO:0007669"/>
    <property type="project" value="InterPro"/>
</dbReference>
<comment type="subcellular location">
    <subcellularLocation>
        <location evidence="2 24">Nucleus</location>
    </subcellularLocation>
</comment>
<dbReference type="SMART" id="SM00571">
    <property type="entry name" value="DDT"/>
    <property type="match status" value="1"/>
</dbReference>
<dbReference type="PROSITE" id="PS50014">
    <property type="entry name" value="BROMODOMAIN_2"/>
    <property type="match status" value="1"/>
</dbReference>
<evidence type="ECO:0000259" key="27">
    <source>
        <dbReference type="PROSITE" id="PS50014"/>
    </source>
</evidence>
<dbReference type="PROSITE" id="PS50089">
    <property type="entry name" value="ZF_RING_2"/>
    <property type="match status" value="1"/>
</dbReference>
<feature type="compositionally biased region" description="Basic and acidic residues" evidence="26">
    <location>
        <begin position="356"/>
        <end position="366"/>
    </location>
</feature>
<feature type="region of interest" description="Disordered" evidence="26">
    <location>
        <begin position="147"/>
        <end position="208"/>
    </location>
</feature>
<dbReference type="InterPro" id="IPR047174">
    <property type="entry name" value="BAZ1B"/>
</dbReference>
<dbReference type="PROSITE" id="PS01359">
    <property type="entry name" value="ZF_PHD_1"/>
    <property type="match status" value="1"/>
</dbReference>
<feature type="domain" description="RING-type" evidence="29">
    <location>
        <begin position="1105"/>
        <end position="1150"/>
    </location>
</feature>
<accession>A0A672QTI5</accession>
<keyword evidence="9" id="KW-0418">Kinase</keyword>
<feature type="coiled-coil region" evidence="25">
    <location>
        <begin position="813"/>
        <end position="840"/>
    </location>
</feature>
<feature type="compositionally biased region" description="Basic and acidic residues" evidence="26">
    <location>
        <begin position="778"/>
        <end position="799"/>
    </location>
</feature>